<evidence type="ECO:0000313" key="5">
    <source>
        <dbReference type="EMBL" id="MPM80177.1"/>
    </source>
</evidence>
<keyword evidence="2" id="KW-0479">Metal-binding</keyword>
<reference evidence="5" key="1">
    <citation type="submission" date="2019-08" db="EMBL/GenBank/DDBJ databases">
        <authorList>
            <person name="Kucharzyk K."/>
            <person name="Murdoch R.W."/>
            <person name="Higgins S."/>
            <person name="Loffler F."/>
        </authorList>
    </citation>
    <scope>NUCLEOTIDE SEQUENCE</scope>
</reference>
<accession>A0A645CTC6</accession>
<organism evidence="5">
    <name type="scientific">bioreactor metagenome</name>
    <dbReference type="NCBI Taxonomy" id="1076179"/>
    <lineage>
        <taxon>unclassified sequences</taxon>
        <taxon>metagenomes</taxon>
        <taxon>ecological metagenomes</taxon>
    </lineage>
</organism>
<dbReference type="GO" id="GO:0051536">
    <property type="term" value="F:iron-sulfur cluster binding"/>
    <property type="evidence" value="ECO:0007669"/>
    <property type="project" value="UniProtKB-KW"/>
</dbReference>
<sequence>MQAKKEGKLVAWATSICPQELLETLDIDVVYPENHAAAIGARKDAPQFIANAEGKGYSADICSYARVNIGYTDIQFSEAENIPMPDLIFCCSNICNTAVKWYENLAKLLHIPLVMFDMPFNHTFDIPEHSIRYMRGQIEHAIAQLVEITGKKFDYDKFGQVMKVSSDAALWWRRATDLGRNHPSPLNGFDMFNYMAMIVCARGKESTRDLFKLWHDEMAEKVRLGIGPWKEGEEKYRIMWDGIACWPHLSVTYKTLKKYGINMVTSTYPESWTIVYEQNDLDGMARAYSANYANRNLDYGTGNVIKLVRDFDLDGIVYHSNRSCKLMDFRQYEVQRRIEDATGVPSVVFDGDQTDPRVFSQAQYETRIQALVEMMEKNKIKKQRGDLK</sequence>
<evidence type="ECO:0000256" key="2">
    <source>
        <dbReference type="ARBA" id="ARBA00022723"/>
    </source>
</evidence>
<proteinExistence type="inferred from homology"/>
<dbReference type="Pfam" id="PF06050">
    <property type="entry name" value="HGD-D"/>
    <property type="match status" value="1"/>
</dbReference>
<dbReference type="PANTHER" id="PTHR30548">
    <property type="entry name" value="2-HYDROXYGLUTARYL-COA DEHYDRATASE, D-COMPONENT-RELATED"/>
    <property type="match status" value="1"/>
</dbReference>
<gene>
    <name evidence="5" type="primary">hadB_3</name>
    <name evidence="5" type="ORF">SDC9_127224</name>
</gene>
<keyword evidence="4" id="KW-0411">Iron-sulfur</keyword>
<evidence type="ECO:0000256" key="1">
    <source>
        <dbReference type="ARBA" id="ARBA00005806"/>
    </source>
</evidence>
<keyword evidence="3" id="KW-0408">Iron</keyword>
<keyword evidence="5" id="KW-0456">Lyase</keyword>
<dbReference type="Gene3D" id="3.40.50.11900">
    <property type="match status" value="1"/>
</dbReference>
<dbReference type="GO" id="GO:0016829">
    <property type="term" value="F:lyase activity"/>
    <property type="evidence" value="ECO:0007669"/>
    <property type="project" value="UniProtKB-KW"/>
</dbReference>
<dbReference type="GO" id="GO:0046872">
    <property type="term" value="F:metal ion binding"/>
    <property type="evidence" value="ECO:0007669"/>
    <property type="project" value="UniProtKB-KW"/>
</dbReference>
<evidence type="ECO:0000256" key="3">
    <source>
        <dbReference type="ARBA" id="ARBA00023004"/>
    </source>
</evidence>
<comment type="caution">
    <text evidence="5">The sequence shown here is derived from an EMBL/GenBank/DDBJ whole genome shotgun (WGS) entry which is preliminary data.</text>
</comment>
<dbReference type="Gene3D" id="3.40.50.11890">
    <property type="match status" value="1"/>
</dbReference>
<dbReference type="EMBL" id="VSSQ01029874">
    <property type="protein sequence ID" value="MPM80177.1"/>
    <property type="molecule type" value="Genomic_DNA"/>
</dbReference>
<name>A0A645CTC6_9ZZZZ</name>
<evidence type="ECO:0000256" key="4">
    <source>
        <dbReference type="ARBA" id="ARBA00023014"/>
    </source>
</evidence>
<dbReference type="AlphaFoldDB" id="A0A645CTC6"/>
<comment type="similarity">
    <text evidence="1">Belongs to the FldB/FldC dehydratase alpha/beta subunit family.</text>
</comment>
<dbReference type="PANTHER" id="PTHR30548:SF4">
    <property type="entry name" value="SUBUNIT OF OXYGEN-SENSITIVE 2-HYDROXYISOCAPROYL-COA DEHYDRATASE"/>
    <property type="match status" value="1"/>
</dbReference>
<protein>
    <submittedName>
        <fullName evidence="5">(R)-2-hydroxyisocaproyl-CoA dehydratase alpha subunit</fullName>
        <ecNumber evidence="5">4.2.1.157</ecNumber>
    </submittedName>
</protein>
<dbReference type="InterPro" id="IPR010327">
    <property type="entry name" value="FldB/FldC_alpha/beta"/>
</dbReference>
<dbReference type="EC" id="4.2.1.157" evidence="5"/>